<proteinExistence type="predicted"/>
<comment type="caution">
    <text evidence="2">The sequence shown here is derived from an EMBL/GenBank/DDBJ whole genome shotgun (WGS) entry which is preliminary data.</text>
</comment>
<dbReference type="OrthoDB" id="201909at2759"/>
<gene>
    <name evidence="2" type="ORF">TrCOL_g1952</name>
</gene>
<reference evidence="3" key="1">
    <citation type="journal article" date="2023" name="Commun. Biol.">
        <title>Genome analysis of Parmales, the sister group of diatoms, reveals the evolutionary specialization of diatoms from phago-mixotrophs to photoautotrophs.</title>
        <authorList>
            <person name="Ban H."/>
            <person name="Sato S."/>
            <person name="Yoshikawa S."/>
            <person name="Yamada K."/>
            <person name="Nakamura Y."/>
            <person name="Ichinomiya M."/>
            <person name="Sato N."/>
            <person name="Blanc-Mathieu R."/>
            <person name="Endo H."/>
            <person name="Kuwata A."/>
            <person name="Ogata H."/>
        </authorList>
    </citation>
    <scope>NUCLEOTIDE SEQUENCE [LARGE SCALE GENOMIC DNA]</scope>
</reference>
<name>A0A9W7G3M8_9STRA</name>
<dbReference type="Proteomes" id="UP001165065">
    <property type="component" value="Unassembled WGS sequence"/>
</dbReference>
<dbReference type="SUPFAM" id="SSF51206">
    <property type="entry name" value="cAMP-binding domain-like"/>
    <property type="match status" value="1"/>
</dbReference>
<feature type="compositionally biased region" description="Gly residues" evidence="1">
    <location>
        <begin position="557"/>
        <end position="572"/>
    </location>
</feature>
<protein>
    <recommendedName>
        <fullName evidence="4">Cyclic nucleotide-binding domain-containing protein</fullName>
    </recommendedName>
</protein>
<dbReference type="InterPro" id="IPR018490">
    <property type="entry name" value="cNMP-bd_dom_sf"/>
</dbReference>
<feature type="region of interest" description="Disordered" evidence="1">
    <location>
        <begin position="647"/>
        <end position="691"/>
    </location>
</feature>
<feature type="region of interest" description="Disordered" evidence="1">
    <location>
        <begin position="465"/>
        <end position="519"/>
    </location>
</feature>
<organism evidence="2 3">
    <name type="scientific">Triparma columacea</name>
    <dbReference type="NCBI Taxonomy" id="722753"/>
    <lineage>
        <taxon>Eukaryota</taxon>
        <taxon>Sar</taxon>
        <taxon>Stramenopiles</taxon>
        <taxon>Ochrophyta</taxon>
        <taxon>Bolidophyceae</taxon>
        <taxon>Parmales</taxon>
        <taxon>Triparmaceae</taxon>
        <taxon>Triparma</taxon>
    </lineage>
</organism>
<evidence type="ECO:0000256" key="1">
    <source>
        <dbReference type="SAM" id="MobiDB-lite"/>
    </source>
</evidence>
<dbReference type="InterPro" id="IPR014710">
    <property type="entry name" value="RmlC-like_jellyroll"/>
</dbReference>
<dbReference type="Gene3D" id="2.60.120.10">
    <property type="entry name" value="Jelly Rolls"/>
    <property type="match status" value="1"/>
</dbReference>
<feature type="region of interest" description="Disordered" evidence="1">
    <location>
        <begin position="204"/>
        <end position="236"/>
    </location>
</feature>
<accession>A0A9W7G3M8</accession>
<feature type="compositionally biased region" description="Basic and acidic residues" evidence="1">
    <location>
        <begin position="211"/>
        <end position="229"/>
    </location>
</feature>
<dbReference type="AlphaFoldDB" id="A0A9W7G3M8"/>
<evidence type="ECO:0000313" key="2">
    <source>
        <dbReference type="EMBL" id="GMI31731.1"/>
    </source>
</evidence>
<evidence type="ECO:0000313" key="3">
    <source>
        <dbReference type="Proteomes" id="UP001165065"/>
    </source>
</evidence>
<feature type="region of interest" description="Disordered" evidence="1">
    <location>
        <begin position="554"/>
        <end position="592"/>
    </location>
</feature>
<keyword evidence="3" id="KW-1185">Reference proteome</keyword>
<sequence>MAKITLAKVLSGGLRRIEKRYIMSQVRRSVFEPTPAIGVLQLIGGFATVAAYSATDQLTLRLLFATGTVLGGVIPNLARKPRLVLPAIWSGLFLSINGSRIAELLMQKVPIQFDEKDLRVYETTYYKYLTPNQYLKLLNISHYEVAAKGTKLKEENVPSSSLHLIINGSVSLDSVGSEVAVVKAEEEGQPNPYKFIGIPRHLELEEEEGEGREGEQKEDEKERKIRTEEQNETDNTAVEVVTKEETEIMVTPLVDLKRLLNDNPDMKLGLLTLFHERLLQKVLIRDKSLSVKRYFAMVKVAVHDGGGVIEGDVKRAIKKFRKDHHISKIQHREALANVGWTSEDWHAGAKETGETGMQQGRRGALVKLLHSTRHITSTSNHFMQKGHSQAVVSKIVVPTVDDMRSLKLKKLRSLVSGSFGGTTDKSKEAVIEMPPEEKTQSKLVKTANLYRRKSRTLNSLTSPRLAKAAREIGKRKRESAMSSVGRPGTPPLTFVDSPVRGSHKKNVGLRRASTGGGASPLAIERKSAVTFDAATARREGIDIGTLRGLGMRRRGAGETGYGGGGGGEGRNAGEGSRRFRGGGEGRNAGEGSRRFKEPIKLVSLFDGLKEEAVGDSEGKQINGGVQMEVRRAEGRIRSQTASNFVKESVRSPLVREPMRPKEVGKTKKQDGFRRRGVKYSEGRGRKRTLSL</sequence>
<dbReference type="EMBL" id="BRYA01000010">
    <property type="protein sequence ID" value="GMI31731.1"/>
    <property type="molecule type" value="Genomic_DNA"/>
</dbReference>
<evidence type="ECO:0008006" key="4">
    <source>
        <dbReference type="Google" id="ProtNLM"/>
    </source>
</evidence>
<feature type="compositionally biased region" description="Basic and acidic residues" evidence="1">
    <location>
        <begin position="656"/>
        <end position="683"/>
    </location>
</feature>